<keyword evidence="2" id="KW-1185">Reference proteome</keyword>
<dbReference type="Proteomes" id="UP000219465">
    <property type="component" value="Unassembled WGS sequence"/>
</dbReference>
<reference evidence="2" key="1">
    <citation type="submission" date="2017-08" db="EMBL/GenBank/DDBJ databases">
        <authorList>
            <person name="Varghese N."/>
            <person name="Submissions S."/>
        </authorList>
    </citation>
    <scope>NUCLEOTIDE SEQUENCE [LARGE SCALE GENOMIC DNA]</scope>
    <source>
        <strain evidence="2">KCTC 23107</strain>
    </source>
</reference>
<dbReference type="OrthoDB" id="7856862at2"/>
<name>A0A286IC88_9HYPH</name>
<dbReference type="EMBL" id="OCPC01000003">
    <property type="protein sequence ID" value="SOE17672.1"/>
    <property type="molecule type" value="Genomic_DNA"/>
</dbReference>
<dbReference type="AlphaFoldDB" id="A0A286IC88"/>
<protein>
    <submittedName>
        <fullName evidence="1">Uncharacterized protein</fullName>
    </submittedName>
</protein>
<evidence type="ECO:0000313" key="2">
    <source>
        <dbReference type="Proteomes" id="UP000219465"/>
    </source>
</evidence>
<dbReference type="RefSeq" id="WP_097108147.1">
    <property type="nucleotide sequence ID" value="NZ_OCPC01000003.1"/>
</dbReference>
<dbReference type="InterPro" id="IPR054233">
    <property type="entry name" value="DUF6958"/>
</dbReference>
<dbReference type="Pfam" id="PF22278">
    <property type="entry name" value="DUF6958"/>
    <property type="match status" value="1"/>
</dbReference>
<organism evidence="1 2">
    <name type="scientific">Hoeflea halophila</name>
    <dbReference type="NCBI Taxonomy" id="714899"/>
    <lineage>
        <taxon>Bacteria</taxon>
        <taxon>Pseudomonadati</taxon>
        <taxon>Pseudomonadota</taxon>
        <taxon>Alphaproteobacteria</taxon>
        <taxon>Hyphomicrobiales</taxon>
        <taxon>Rhizobiaceae</taxon>
        <taxon>Hoeflea</taxon>
    </lineage>
</organism>
<evidence type="ECO:0000313" key="1">
    <source>
        <dbReference type="EMBL" id="SOE17672.1"/>
    </source>
</evidence>
<accession>A0A286IC88</accession>
<proteinExistence type="predicted"/>
<sequence>MDKLTVENVNHPGKTERVNGEKYLAMRDAMLSVLSRKSEPVDQTTIKEAVKPLLPQALFPGGATSGWWVKCVQLDLEAKGKLARTSDKPLRFYLTKEDGNG</sequence>
<gene>
    <name evidence="1" type="ORF">SAMN05877838_2575</name>
</gene>